<dbReference type="Proteomes" id="UP000298030">
    <property type="component" value="Unassembled WGS sequence"/>
</dbReference>
<dbReference type="OrthoDB" id="10628496at2759"/>
<organism evidence="1 2">
    <name type="scientific">Coprinellus micaceus</name>
    <name type="common">Glistening ink-cap mushroom</name>
    <name type="synonym">Coprinus micaceus</name>
    <dbReference type="NCBI Taxonomy" id="71717"/>
    <lineage>
        <taxon>Eukaryota</taxon>
        <taxon>Fungi</taxon>
        <taxon>Dikarya</taxon>
        <taxon>Basidiomycota</taxon>
        <taxon>Agaricomycotina</taxon>
        <taxon>Agaricomycetes</taxon>
        <taxon>Agaricomycetidae</taxon>
        <taxon>Agaricales</taxon>
        <taxon>Agaricineae</taxon>
        <taxon>Psathyrellaceae</taxon>
        <taxon>Coprinellus</taxon>
    </lineage>
</organism>
<protein>
    <submittedName>
        <fullName evidence="1">Uncharacterized protein</fullName>
    </submittedName>
</protein>
<comment type="caution">
    <text evidence="1">The sequence shown here is derived from an EMBL/GenBank/DDBJ whole genome shotgun (WGS) entry which is preliminary data.</text>
</comment>
<keyword evidence="2" id="KW-1185">Reference proteome</keyword>
<evidence type="ECO:0000313" key="2">
    <source>
        <dbReference type="Proteomes" id="UP000298030"/>
    </source>
</evidence>
<dbReference type="EMBL" id="QPFP01000156">
    <property type="protein sequence ID" value="TEB20101.1"/>
    <property type="molecule type" value="Genomic_DNA"/>
</dbReference>
<evidence type="ECO:0000313" key="1">
    <source>
        <dbReference type="EMBL" id="TEB20101.1"/>
    </source>
</evidence>
<name>A0A4Y7SEL5_COPMI</name>
<gene>
    <name evidence="1" type="ORF">FA13DRAFT_276910</name>
</gene>
<accession>A0A4Y7SEL5</accession>
<proteinExistence type="predicted"/>
<reference evidence="1 2" key="1">
    <citation type="journal article" date="2019" name="Nat. Ecol. Evol.">
        <title>Megaphylogeny resolves global patterns of mushroom evolution.</title>
        <authorList>
            <person name="Varga T."/>
            <person name="Krizsan K."/>
            <person name="Foldi C."/>
            <person name="Dima B."/>
            <person name="Sanchez-Garcia M."/>
            <person name="Sanchez-Ramirez S."/>
            <person name="Szollosi G.J."/>
            <person name="Szarkandi J.G."/>
            <person name="Papp V."/>
            <person name="Albert L."/>
            <person name="Andreopoulos W."/>
            <person name="Angelini C."/>
            <person name="Antonin V."/>
            <person name="Barry K.W."/>
            <person name="Bougher N.L."/>
            <person name="Buchanan P."/>
            <person name="Buyck B."/>
            <person name="Bense V."/>
            <person name="Catcheside P."/>
            <person name="Chovatia M."/>
            <person name="Cooper J."/>
            <person name="Damon W."/>
            <person name="Desjardin D."/>
            <person name="Finy P."/>
            <person name="Geml J."/>
            <person name="Haridas S."/>
            <person name="Hughes K."/>
            <person name="Justo A."/>
            <person name="Karasinski D."/>
            <person name="Kautmanova I."/>
            <person name="Kiss B."/>
            <person name="Kocsube S."/>
            <person name="Kotiranta H."/>
            <person name="LaButti K.M."/>
            <person name="Lechner B.E."/>
            <person name="Liimatainen K."/>
            <person name="Lipzen A."/>
            <person name="Lukacs Z."/>
            <person name="Mihaltcheva S."/>
            <person name="Morgado L.N."/>
            <person name="Niskanen T."/>
            <person name="Noordeloos M.E."/>
            <person name="Ohm R.A."/>
            <person name="Ortiz-Santana B."/>
            <person name="Ovrebo C."/>
            <person name="Racz N."/>
            <person name="Riley R."/>
            <person name="Savchenko A."/>
            <person name="Shiryaev A."/>
            <person name="Soop K."/>
            <person name="Spirin V."/>
            <person name="Szebenyi C."/>
            <person name="Tomsovsky M."/>
            <person name="Tulloss R.E."/>
            <person name="Uehling J."/>
            <person name="Grigoriev I.V."/>
            <person name="Vagvolgyi C."/>
            <person name="Papp T."/>
            <person name="Martin F.M."/>
            <person name="Miettinen O."/>
            <person name="Hibbett D.S."/>
            <person name="Nagy L.G."/>
        </authorList>
    </citation>
    <scope>NUCLEOTIDE SEQUENCE [LARGE SCALE GENOMIC DNA]</scope>
    <source>
        <strain evidence="1 2">FP101781</strain>
    </source>
</reference>
<dbReference type="AlphaFoldDB" id="A0A4Y7SEL5"/>
<sequence length="185" mass="21419">MPITPALHQRLRMAIRSGKLRADGLWAFRPASWPRQTHVLGSSTTYAPPARDRWRTYLILRLSIALTCYVPKRQLHRPEVCLRPPSPFPVPSPPRPWFATLTRRQPESKSKSKSKSQFSRIALINVCTFSSSSLTPKHGRRSDFFQCASHRRTKSLDRFVKRMFTAREKGERVGGRFLERCGRYP</sequence>